<evidence type="ECO:0000256" key="8">
    <source>
        <dbReference type="ARBA" id="ARBA00022777"/>
    </source>
</evidence>
<evidence type="ECO:0000256" key="9">
    <source>
        <dbReference type="ARBA" id="ARBA00022840"/>
    </source>
</evidence>
<dbReference type="Gene3D" id="3.40.1190.20">
    <property type="match status" value="1"/>
</dbReference>
<evidence type="ECO:0000256" key="6">
    <source>
        <dbReference type="ARBA" id="ARBA00022723"/>
    </source>
</evidence>
<keyword evidence="5 12" id="KW-0808">Transferase</keyword>
<comment type="pathway">
    <text evidence="3">Cofactor biosynthesis; thiamine diphosphate biosynthesis; 4-methyl-5-(2-phosphoethyl)-thiazole from 5-(2-hydroxyethyl)-4-methylthiazole: step 1/1.</text>
</comment>
<evidence type="ECO:0000256" key="5">
    <source>
        <dbReference type="ARBA" id="ARBA00022679"/>
    </source>
</evidence>
<evidence type="ECO:0000256" key="10">
    <source>
        <dbReference type="ARBA" id="ARBA00022842"/>
    </source>
</evidence>
<keyword evidence="6" id="KW-0479">Metal-binding</keyword>
<keyword evidence="7" id="KW-0547">Nucleotide-binding</keyword>
<evidence type="ECO:0000256" key="7">
    <source>
        <dbReference type="ARBA" id="ARBA00022741"/>
    </source>
</evidence>
<evidence type="ECO:0000256" key="1">
    <source>
        <dbReference type="ARBA" id="ARBA00001771"/>
    </source>
</evidence>
<dbReference type="EC" id="2.7.1.50" evidence="4"/>
<dbReference type="GO" id="GO:0005524">
    <property type="term" value="F:ATP binding"/>
    <property type="evidence" value="ECO:0007669"/>
    <property type="project" value="UniProtKB-KW"/>
</dbReference>
<keyword evidence="8 12" id="KW-0418">Kinase</keyword>
<evidence type="ECO:0000313" key="12">
    <source>
        <dbReference type="EMBL" id="MCD2491661.1"/>
    </source>
</evidence>
<protein>
    <recommendedName>
        <fullName evidence="4">hydroxyethylthiazole kinase</fullName>
        <ecNumber evidence="4">2.7.1.50</ecNumber>
    </recommendedName>
</protein>
<accession>A0AAP2RGU5</accession>
<name>A0AAP2RGU5_9FIRM</name>
<dbReference type="InterPro" id="IPR029056">
    <property type="entry name" value="Ribokinase-like"/>
</dbReference>
<dbReference type="AlphaFoldDB" id="A0AAP2RGU5"/>
<evidence type="ECO:0000256" key="11">
    <source>
        <dbReference type="ARBA" id="ARBA00022977"/>
    </source>
</evidence>
<gene>
    <name evidence="12" type="ORF">LQE92_03355</name>
</gene>
<dbReference type="Pfam" id="PF02110">
    <property type="entry name" value="HK"/>
    <property type="match status" value="1"/>
</dbReference>
<comment type="cofactor">
    <cofactor evidence="2">
        <name>Mg(2+)</name>
        <dbReference type="ChEBI" id="CHEBI:18420"/>
    </cofactor>
</comment>
<proteinExistence type="predicted"/>
<dbReference type="GO" id="GO:0004417">
    <property type="term" value="F:hydroxyethylthiazole kinase activity"/>
    <property type="evidence" value="ECO:0007669"/>
    <property type="project" value="UniProtKB-EC"/>
</dbReference>
<evidence type="ECO:0000313" key="13">
    <source>
        <dbReference type="Proteomes" id="UP001299265"/>
    </source>
</evidence>
<dbReference type="EMBL" id="JAJNOR010000001">
    <property type="protein sequence ID" value="MCD2491661.1"/>
    <property type="molecule type" value="Genomic_DNA"/>
</dbReference>
<dbReference type="SUPFAM" id="SSF53613">
    <property type="entry name" value="Ribokinase-like"/>
    <property type="match status" value="1"/>
</dbReference>
<dbReference type="Proteomes" id="UP001299265">
    <property type="component" value="Unassembled WGS sequence"/>
</dbReference>
<keyword evidence="11" id="KW-0784">Thiamine biosynthesis</keyword>
<comment type="catalytic activity">
    <reaction evidence="1">
        <text>5-(2-hydroxyethyl)-4-methylthiazole + ATP = 4-methyl-5-(2-phosphooxyethyl)-thiazole + ADP + H(+)</text>
        <dbReference type="Rhea" id="RHEA:24212"/>
        <dbReference type="ChEBI" id="CHEBI:15378"/>
        <dbReference type="ChEBI" id="CHEBI:17957"/>
        <dbReference type="ChEBI" id="CHEBI:30616"/>
        <dbReference type="ChEBI" id="CHEBI:58296"/>
        <dbReference type="ChEBI" id="CHEBI:456216"/>
        <dbReference type="EC" id="2.7.1.50"/>
    </reaction>
</comment>
<organism evidence="12 13">
    <name type="scientific">Lientehia hominis</name>
    <dbReference type="NCBI Taxonomy" id="2897778"/>
    <lineage>
        <taxon>Bacteria</taxon>
        <taxon>Bacillati</taxon>
        <taxon>Bacillota</taxon>
        <taxon>Clostridia</taxon>
        <taxon>Lachnospirales</taxon>
        <taxon>Lachnospiraceae</taxon>
        <taxon>Lientehia</taxon>
    </lineage>
</organism>
<dbReference type="InterPro" id="IPR000417">
    <property type="entry name" value="Hyethyz_kinase"/>
</dbReference>
<comment type="caution">
    <text evidence="12">The sequence shown here is derived from an EMBL/GenBank/DDBJ whole genome shotgun (WGS) entry which is preliminary data.</text>
</comment>
<evidence type="ECO:0000256" key="4">
    <source>
        <dbReference type="ARBA" id="ARBA00012129"/>
    </source>
</evidence>
<dbReference type="PIRSF" id="PIRSF000513">
    <property type="entry name" value="Thz_kinase"/>
    <property type="match status" value="1"/>
</dbReference>
<keyword evidence="9" id="KW-0067">ATP-binding</keyword>
<sequence length="277" mass="29178">MTENEQISKILELWQALPETKPLVHVIPNQVSAAFCADAMSASGARPVMAGSSLETGEITEHSRAFVANLGQPSREKEAAVRESLLSAARNRIPVVLDPVGAGASAYRLQLAGSLLSLPWKGIVKGNASEIYTICTGQLTHQGVDSIGFGSPELSPPANPLFSGRILAVTGKEDCILDDGGQRIILSHPAPLSHAIVGTGCAAGCLCGCFAALTEDLFLAAAAGLSFFSYAQSRVDDLKGYGSSKLHLLDFLSQTEADGFKRYLQSILTYQSGGRTK</sequence>
<keyword evidence="13" id="KW-1185">Reference proteome</keyword>
<dbReference type="GO" id="GO:0000287">
    <property type="term" value="F:magnesium ion binding"/>
    <property type="evidence" value="ECO:0007669"/>
    <property type="project" value="InterPro"/>
</dbReference>
<dbReference type="PRINTS" id="PR01099">
    <property type="entry name" value="HYETHTZKNASE"/>
</dbReference>
<evidence type="ECO:0000256" key="2">
    <source>
        <dbReference type="ARBA" id="ARBA00001946"/>
    </source>
</evidence>
<evidence type="ECO:0000256" key="3">
    <source>
        <dbReference type="ARBA" id="ARBA00004868"/>
    </source>
</evidence>
<dbReference type="RefSeq" id="WP_231061575.1">
    <property type="nucleotide sequence ID" value="NZ_JAJNOR010000001.1"/>
</dbReference>
<keyword evidence="10" id="KW-0460">Magnesium</keyword>
<reference evidence="12 13" key="1">
    <citation type="submission" date="2021-11" db="EMBL/GenBank/DDBJ databases">
        <title>Lacrimispora sp. nov. NSJ-141 isolated from human feces.</title>
        <authorList>
            <person name="Abdugheni R."/>
        </authorList>
    </citation>
    <scope>NUCLEOTIDE SEQUENCE [LARGE SCALE GENOMIC DNA]</scope>
    <source>
        <strain evidence="12 13">NSJ-141</strain>
    </source>
</reference>
<dbReference type="GO" id="GO:0009228">
    <property type="term" value="P:thiamine biosynthetic process"/>
    <property type="evidence" value="ECO:0007669"/>
    <property type="project" value="UniProtKB-KW"/>
</dbReference>